<proteinExistence type="predicted"/>
<reference evidence="2" key="2">
    <citation type="submission" date="2005-04" db="EMBL/GenBank/DDBJ databases">
        <authorList>
            <person name="Buell C.R."/>
            <person name="Wing R.A."/>
            <person name="McCombie W.A."/>
            <person name="Ouyang S."/>
        </authorList>
    </citation>
    <scope>NUCLEOTIDE SEQUENCE</scope>
</reference>
<gene>
    <name evidence="2" type="ordered locus">LOC_Os12g12460</name>
</gene>
<reference evidence="2" key="1">
    <citation type="journal article" date="2005" name="BMC Biol.">
        <title>The sequence of rice chromosomes 11 and 12, rich in disease resistance genes and recent gene duplications.</title>
        <authorList>
            <consortium name="The rice chromosomes 11 and 12 sequencing consortia"/>
        </authorList>
    </citation>
    <scope>NUCLEOTIDE SEQUENCE [LARGE SCALE GENOMIC DNA]</scope>
</reference>
<organism evidence="2">
    <name type="scientific">Oryza sativa subsp. japonica</name>
    <name type="common">Rice</name>
    <dbReference type="NCBI Taxonomy" id="39947"/>
    <lineage>
        <taxon>Eukaryota</taxon>
        <taxon>Viridiplantae</taxon>
        <taxon>Streptophyta</taxon>
        <taxon>Embryophyta</taxon>
        <taxon>Tracheophyta</taxon>
        <taxon>Spermatophyta</taxon>
        <taxon>Magnoliopsida</taxon>
        <taxon>Liliopsida</taxon>
        <taxon>Poales</taxon>
        <taxon>Poaceae</taxon>
        <taxon>BOP clade</taxon>
        <taxon>Oryzoideae</taxon>
        <taxon>Oryzeae</taxon>
        <taxon>Oryzinae</taxon>
        <taxon>Oryza</taxon>
        <taxon>Oryza sativa</taxon>
    </lineage>
</organism>
<evidence type="ECO:0000256" key="1">
    <source>
        <dbReference type="SAM" id="MobiDB-lite"/>
    </source>
</evidence>
<evidence type="ECO:0000313" key="2">
    <source>
        <dbReference type="EMBL" id="ABA96808.1"/>
    </source>
</evidence>
<accession>Q2QVK9</accession>
<reference evidence="2" key="3">
    <citation type="submission" date="2006-01" db="EMBL/GenBank/DDBJ databases">
        <authorList>
            <person name="Buell R."/>
        </authorList>
    </citation>
    <scope>NUCLEOTIDE SEQUENCE</scope>
</reference>
<protein>
    <submittedName>
        <fullName evidence="2">Uncharacterized protein</fullName>
    </submittedName>
</protein>
<feature type="region of interest" description="Disordered" evidence="1">
    <location>
        <begin position="1"/>
        <end position="63"/>
    </location>
</feature>
<dbReference type="AlphaFoldDB" id="Q2QVK9"/>
<sequence length="63" mass="6722">MTKINNKGARQQQDAQYSGIRPRRGTGGSAVAEGGAEELQRPSTGDGRTRRSKGVWLGTARHG</sequence>
<feature type="compositionally biased region" description="Polar residues" evidence="1">
    <location>
        <begin position="1"/>
        <end position="16"/>
    </location>
</feature>
<name>Q2QVK9_ORYSJ</name>
<dbReference type="EMBL" id="DP000011">
    <property type="protein sequence ID" value="ABA96808.1"/>
    <property type="molecule type" value="Genomic_DNA"/>
</dbReference>